<feature type="compositionally biased region" description="Basic and acidic residues" evidence="1">
    <location>
        <begin position="550"/>
        <end position="565"/>
    </location>
</feature>
<feature type="region of interest" description="Disordered" evidence="1">
    <location>
        <begin position="550"/>
        <end position="618"/>
    </location>
</feature>
<feature type="compositionally biased region" description="Basic and acidic residues" evidence="1">
    <location>
        <begin position="599"/>
        <end position="618"/>
    </location>
</feature>
<proteinExistence type="predicted"/>
<evidence type="ECO:0000256" key="1">
    <source>
        <dbReference type="SAM" id="MobiDB-lite"/>
    </source>
</evidence>
<dbReference type="Gene3D" id="2.60.40.150">
    <property type="entry name" value="C2 domain"/>
    <property type="match status" value="1"/>
</dbReference>
<dbReference type="PANTHER" id="PTHR47800">
    <property type="entry name" value="C2 DOMAIN-CONTAINING PROTEIN"/>
    <property type="match status" value="1"/>
</dbReference>
<dbReference type="InterPro" id="IPR035892">
    <property type="entry name" value="C2_domain_sf"/>
</dbReference>
<feature type="domain" description="C2" evidence="2">
    <location>
        <begin position="48"/>
        <end position="179"/>
    </location>
</feature>
<feature type="region of interest" description="Disordered" evidence="1">
    <location>
        <begin position="410"/>
        <end position="442"/>
    </location>
</feature>
<dbReference type="SMART" id="SM00239">
    <property type="entry name" value="C2"/>
    <property type="match status" value="1"/>
</dbReference>
<dbReference type="OrthoDB" id="73919at2759"/>
<feature type="compositionally biased region" description="Basic and acidic residues" evidence="1">
    <location>
        <begin position="580"/>
        <end position="591"/>
    </location>
</feature>
<evidence type="ECO:0000259" key="2">
    <source>
        <dbReference type="PROSITE" id="PS50004"/>
    </source>
</evidence>
<dbReference type="PROSITE" id="PS50004">
    <property type="entry name" value="C2"/>
    <property type="match status" value="1"/>
</dbReference>
<gene>
    <name evidence="3" type="ORF">K505DRAFT_374279</name>
</gene>
<sequence length="618" mass="69495">MAEEKDSAQDSAPHDGPPDTQQKTEGSSDVSQAPLKPQKTGTNSSKNKGPAGGFDDTPIPKAPPGYTVKFTFHKATNLPLADINTLSADPFVVAQLSTTLPTRHKEDPPLQIRTPTIRQCTDPVWNCEWIVANVPASGFKLKCRIYDEDPADHDDRLGNVHVNVDSISEQWAGIKDQSYPVKKRMGSKRAYLIRAVAVCFNKVEHMHGFLNVSVEVLGKTGDENGGRAYTIGPQFWIRHQSPLLGRLLGQKEPGQGQVSKKTGKTKPEKYNFQANQMQLRGPVPEAMYHRFVEFKPFVKAMFTATGVRGFILSKALHHQHARVYNFDQNTEFKLFKEPSKEFTQKFLELVHYDQGGRIFTYVLTLDSLFRFTETGKEFGIDMLSKHTMHSDVAAYIAFSGEFFIRRLKHAHRPPPEEGGNNKSHPPNDIEGGPPEDDSKKDPSYYEIIIDNDSGTYRPNAKLLPQLREFFESNFPGLHVVTLDCQGDADKMEEMKKEQRELKKKEGDQIVYTQLSRTSSLSSSDIDELDRLEESGEMSQRHLRHQVFREAGARADAAKAHLKEYKPSSSREAWRGSKHQARQDNAEEHATKQGEASKTNGKEEASKSNETDGEKAEAR</sequence>
<name>A0A6A6XEV0_9PLEO</name>
<dbReference type="SUPFAM" id="SSF49562">
    <property type="entry name" value="C2 domain (Calcium/lipid-binding domain, CaLB)"/>
    <property type="match status" value="1"/>
</dbReference>
<reference evidence="3" key="1">
    <citation type="journal article" date="2020" name="Stud. Mycol.">
        <title>101 Dothideomycetes genomes: a test case for predicting lifestyles and emergence of pathogens.</title>
        <authorList>
            <person name="Haridas S."/>
            <person name="Albert R."/>
            <person name="Binder M."/>
            <person name="Bloem J."/>
            <person name="Labutti K."/>
            <person name="Salamov A."/>
            <person name="Andreopoulos B."/>
            <person name="Baker S."/>
            <person name="Barry K."/>
            <person name="Bills G."/>
            <person name="Bluhm B."/>
            <person name="Cannon C."/>
            <person name="Castanera R."/>
            <person name="Culley D."/>
            <person name="Daum C."/>
            <person name="Ezra D."/>
            <person name="Gonzalez J."/>
            <person name="Henrissat B."/>
            <person name="Kuo A."/>
            <person name="Liang C."/>
            <person name="Lipzen A."/>
            <person name="Lutzoni F."/>
            <person name="Magnuson J."/>
            <person name="Mondo S."/>
            <person name="Nolan M."/>
            <person name="Ohm R."/>
            <person name="Pangilinan J."/>
            <person name="Park H.-J."/>
            <person name="Ramirez L."/>
            <person name="Alfaro M."/>
            <person name="Sun H."/>
            <person name="Tritt A."/>
            <person name="Yoshinaga Y."/>
            <person name="Zwiers L.-H."/>
            <person name="Turgeon B."/>
            <person name="Goodwin S."/>
            <person name="Spatafora J."/>
            <person name="Crous P."/>
            <person name="Grigoriev I."/>
        </authorList>
    </citation>
    <scope>NUCLEOTIDE SEQUENCE</scope>
    <source>
        <strain evidence="3">CBS 109.77</strain>
    </source>
</reference>
<feature type="compositionally biased region" description="Polar residues" evidence="1">
    <location>
        <begin position="19"/>
        <end position="31"/>
    </location>
</feature>
<accession>A0A6A6XEV0</accession>
<evidence type="ECO:0000313" key="4">
    <source>
        <dbReference type="Proteomes" id="UP000799757"/>
    </source>
</evidence>
<dbReference type="GO" id="GO:0010628">
    <property type="term" value="P:positive regulation of gene expression"/>
    <property type="evidence" value="ECO:0007669"/>
    <property type="project" value="TreeGrafter"/>
</dbReference>
<dbReference type="PANTHER" id="PTHR47800:SF5">
    <property type="entry name" value="FER-1-LIKE PROTEIN 6"/>
    <property type="match status" value="1"/>
</dbReference>
<dbReference type="Proteomes" id="UP000799757">
    <property type="component" value="Unassembled WGS sequence"/>
</dbReference>
<dbReference type="AlphaFoldDB" id="A0A6A6XEV0"/>
<evidence type="ECO:0000313" key="3">
    <source>
        <dbReference type="EMBL" id="KAF2794966.1"/>
    </source>
</evidence>
<organism evidence="3 4">
    <name type="scientific">Melanomma pulvis-pyrius CBS 109.77</name>
    <dbReference type="NCBI Taxonomy" id="1314802"/>
    <lineage>
        <taxon>Eukaryota</taxon>
        <taxon>Fungi</taxon>
        <taxon>Dikarya</taxon>
        <taxon>Ascomycota</taxon>
        <taxon>Pezizomycotina</taxon>
        <taxon>Dothideomycetes</taxon>
        <taxon>Pleosporomycetidae</taxon>
        <taxon>Pleosporales</taxon>
        <taxon>Melanommataceae</taxon>
        <taxon>Melanomma</taxon>
    </lineage>
</organism>
<feature type="compositionally biased region" description="Basic and acidic residues" evidence="1">
    <location>
        <begin position="1"/>
        <end position="17"/>
    </location>
</feature>
<protein>
    <submittedName>
        <fullName evidence="3">C2 domain-containing protein</fullName>
    </submittedName>
</protein>
<keyword evidence="4" id="KW-1185">Reference proteome</keyword>
<dbReference type="InterPro" id="IPR000008">
    <property type="entry name" value="C2_dom"/>
</dbReference>
<dbReference type="Pfam" id="PF00168">
    <property type="entry name" value="C2"/>
    <property type="match status" value="1"/>
</dbReference>
<feature type="region of interest" description="Disordered" evidence="1">
    <location>
        <begin position="1"/>
        <end position="60"/>
    </location>
</feature>
<dbReference type="EMBL" id="MU001874">
    <property type="protein sequence ID" value="KAF2794966.1"/>
    <property type="molecule type" value="Genomic_DNA"/>
</dbReference>